<proteinExistence type="predicted"/>
<accession>A0A3E0UDP7</accession>
<dbReference type="EMBL" id="QUOV01000001">
    <property type="protein sequence ID" value="REL34693.1"/>
    <property type="molecule type" value="Genomic_DNA"/>
</dbReference>
<evidence type="ECO:0000313" key="1">
    <source>
        <dbReference type="EMBL" id="REL34693.1"/>
    </source>
</evidence>
<comment type="caution">
    <text evidence="1">The sequence shown here is derived from an EMBL/GenBank/DDBJ whole genome shotgun (WGS) entry which is preliminary data.</text>
</comment>
<name>A0A3E0UDP7_9GAMM</name>
<reference evidence="1 2" key="1">
    <citation type="submission" date="2018-08" db="EMBL/GenBank/DDBJ databases">
        <title>Thalassotalea euphylliae genome.</title>
        <authorList>
            <person name="Summers S."/>
            <person name="Rice S.A."/>
            <person name="Freckelton M.L."/>
            <person name="Nedved B.T."/>
            <person name="Hadfield M.G."/>
        </authorList>
    </citation>
    <scope>NUCLEOTIDE SEQUENCE [LARGE SCALE GENOMIC DNA]</scope>
    <source>
        <strain evidence="1 2">H2</strain>
    </source>
</reference>
<dbReference type="AlphaFoldDB" id="A0A3E0UDP7"/>
<dbReference type="Proteomes" id="UP000256999">
    <property type="component" value="Unassembled WGS sequence"/>
</dbReference>
<evidence type="ECO:0000313" key="2">
    <source>
        <dbReference type="Proteomes" id="UP000256999"/>
    </source>
</evidence>
<organism evidence="1 2">
    <name type="scientific">Thalassotalea euphylliae</name>
    <dbReference type="NCBI Taxonomy" id="1655234"/>
    <lineage>
        <taxon>Bacteria</taxon>
        <taxon>Pseudomonadati</taxon>
        <taxon>Pseudomonadota</taxon>
        <taxon>Gammaproteobacteria</taxon>
        <taxon>Alteromonadales</taxon>
        <taxon>Colwelliaceae</taxon>
        <taxon>Thalassotalea</taxon>
    </lineage>
</organism>
<gene>
    <name evidence="1" type="ORF">DXX92_04600</name>
</gene>
<dbReference type="RefSeq" id="WP_115999369.1">
    <property type="nucleotide sequence ID" value="NZ_QUOV01000001.1"/>
</dbReference>
<protein>
    <submittedName>
        <fullName evidence="1">Uncharacterized protein</fullName>
    </submittedName>
</protein>
<sequence length="172" mass="20211">MSVINLAGYIINHAFSASEPLVAADLSFKPFKCHVTEVIKDLKSIADFDVYGVESTVGTYTFYLIFDERNTPKFLVRDRTDDDELYDCQYFESYQFTSTDDAYEHSKTYFMALVSLCQLSNKVSTKFKQLLLCFLAEYQSLQEYPYQNFWLYNSYYLIELVEQHKLSDFDFS</sequence>